<dbReference type="PANTHER" id="PTHR30535">
    <property type="entry name" value="VITAMIN B12-BINDING PROTEIN"/>
    <property type="match status" value="1"/>
</dbReference>
<dbReference type="KEGG" id="dap:Dacet_1414"/>
<keyword evidence="1" id="KW-0732">Signal</keyword>
<dbReference type="STRING" id="522772.Dacet_1414"/>
<dbReference type="InterPro" id="IPR002491">
    <property type="entry name" value="ABC_transptr_periplasmic_BD"/>
</dbReference>
<dbReference type="Pfam" id="PF01497">
    <property type="entry name" value="Peripla_BP_2"/>
    <property type="match status" value="1"/>
</dbReference>
<dbReference type="InterPro" id="IPR050902">
    <property type="entry name" value="ABC_Transporter_SBP"/>
</dbReference>
<dbReference type="AlphaFoldDB" id="D4H835"/>
<dbReference type="PaxDb" id="522772-Dacet_1414"/>
<feature type="domain" description="Fe/B12 periplasmic-binding" evidence="2">
    <location>
        <begin position="39"/>
        <end position="315"/>
    </location>
</feature>
<name>D4H835_DENA2</name>
<protein>
    <submittedName>
        <fullName evidence="3">Periplasmic binding protein</fullName>
    </submittedName>
</protein>
<dbReference type="InParanoid" id="D4H835"/>
<dbReference type="SUPFAM" id="SSF53807">
    <property type="entry name" value="Helical backbone' metal receptor"/>
    <property type="match status" value="1"/>
</dbReference>
<accession>D4H835</accession>
<evidence type="ECO:0000313" key="4">
    <source>
        <dbReference type="Proteomes" id="UP000002012"/>
    </source>
</evidence>
<dbReference type="PROSITE" id="PS50983">
    <property type="entry name" value="FE_B12_PBP"/>
    <property type="match status" value="1"/>
</dbReference>
<dbReference type="Proteomes" id="UP000002012">
    <property type="component" value="Chromosome"/>
</dbReference>
<feature type="signal peptide" evidence="1">
    <location>
        <begin position="1"/>
        <end position="18"/>
    </location>
</feature>
<reference evidence="3 4" key="1">
    <citation type="journal article" date="2010" name="Stand. Genomic Sci.">
        <title>Complete genome sequence of Denitrovibrio acetiphilus type strain (N2460).</title>
        <authorList>
            <person name="Kiss H."/>
            <person name="Lang E."/>
            <person name="Lapidus A."/>
            <person name="Copeland A."/>
            <person name="Nolan M."/>
            <person name="Glavina Del Rio T."/>
            <person name="Chen F."/>
            <person name="Lucas S."/>
            <person name="Tice H."/>
            <person name="Cheng J.F."/>
            <person name="Han C."/>
            <person name="Goodwin L."/>
            <person name="Pitluck S."/>
            <person name="Liolios K."/>
            <person name="Pati A."/>
            <person name="Ivanova N."/>
            <person name="Mavromatis K."/>
            <person name="Chen A."/>
            <person name="Palaniappan K."/>
            <person name="Land M."/>
            <person name="Hauser L."/>
            <person name="Chang Y.J."/>
            <person name="Jeffries C.D."/>
            <person name="Detter J.C."/>
            <person name="Brettin T."/>
            <person name="Spring S."/>
            <person name="Rohde M."/>
            <person name="Goker M."/>
            <person name="Woyke T."/>
            <person name="Bristow J."/>
            <person name="Eisen J.A."/>
            <person name="Markowitz V."/>
            <person name="Hugenholtz P."/>
            <person name="Kyrpides N.C."/>
            <person name="Klenk H.P."/>
        </authorList>
    </citation>
    <scope>NUCLEOTIDE SEQUENCE [LARGE SCALE GENOMIC DNA]</scope>
    <source>
        <strain evidence="4">DSM 12809 / NBRC 114555 / N2460</strain>
    </source>
</reference>
<keyword evidence="4" id="KW-1185">Reference proteome</keyword>
<evidence type="ECO:0000313" key="3">
    <source>
        <dbReference type="EMBL" id="ADD68184.1"/>
    </source>
</evidence>
<dbReference type="PANTHER" id="PTHR30535:SF34">
    <property type="entry name" value="MOLYBDATE-BINDING PROTEIN MOLA"/>
    <property type="match status" value="1"/>
</dbReference>
<dbReference type="HOGENOM" id="CLU_038034_13_1_0"/>
<gene>
    <name evidence="3" type="ordered locus">Dacet_1414</name>
</gene>
<evidence type="ECO:0000256" key="1">
    <source>
        <dbReference type="SAM" id="SignalP"/>
    </source>
</evidence>
<dbReference type="EMBL" id="CP001968">
    <property type="protein sequence ID" value="ADD68184.1"/>
    <property type="molecule type" value="Genomic_DNA"/>
</dbReference>
<feature type="chain" id="PRO_5003058047" evidence="1">
    <location>
        <begin position="19"/>
        <end position="362"/>
    </location>
</feature>
<dbReference type="eggNOG" id="COG0614">
    <property type="taxonomic scope" value="Bacteria"/>
</dbReference>
<evidence type="ECO:0000259" key="2">
    <source>
        <dbReference type="PROSITE" id="PS50983"/>
    </source>
</evidence>
<organism evidence="3 4">
    <name type="scientific">Denitrovibrio acetiphilus (strain DSM 12809 / NBRC 114555 / N2460)</name>
    <dbReference type="NCBI Taxonomy" id="522772"/>
    <lineage>
        <taxon>Bacteria</taxon>
        <taxon>Pseudomonadati</taxon>
        <taxon>Deferribacterota</taxon>
        <taxon>Deferribacteres</taxon>
        <taxon>Deferribacterales</taxon>
        <taxon>Geovibrionaceae</taxon>
        <taxon>Denitrovibrio</taxon>
    </lineage>
</organism>
<dbReference type="Gene3D" id="3.40.50.1980">
    <property type="entry name" value="Nitrogenase molybdenum iron protein domain"/>
    <property type="match status" value="2"/>
</dbReference>
<sequence length="362" mass="40974" precursor="true">MKKFLFILLFITSSITFANEVTVEDMAGRSVQTPEKVTKLVAIGPGALRMVVYAGAQDMIVGRELMDGMEQMSFKPYMLSLPDSYKDLPVISSGGSDNMPDIEQIVALAPDVIFASSFSIKQMDEIQNKTNIPVVSITYGSTGHTDIRTVKNCLRLVGYLTQTQQRAQEIVNYMAILRKDLLQRTEGVSDKKVYMASVAYHIARGFNSSDTKHPACCLVGGSNVAGILSERSKGTHTMLQMESILKQQPDYIFYDVTGLEVLKDDYKYISTLLKLFDAVKKERIYVVPPYNWYNSNVENIFVTAYFMGKVMYPEKFADVNIYNIANEIYNVFLQNDSYRTLTESYPVYKKIIFHEDSFSIKN</sequence>
<proteinExistence type="predicted"/>
<dbReference type="RefSeq" id="WP_013010705.1">
    <property type="nucleotide sequence ID" value="NC_013943.1"/>
</dbReference>